<dbReference type="Pfam" id="PF11188">
    <property type="entry name" value="DUF2975"/>
    <property type="match status" value="1"/>
</dbReference>
<proteinExistence type="predicted"/>
<feature type="transmembrane region" description="Helical" evidence="1">
    <location>
        <begin position="70"/>
        <end position="90"/>
    </location>
</feature>
<dbReference type="InterPro" id="IPR021354">
    <property type="entry name" value="DUF2975"/>
</dbReference>
<feature type="transmembrane region" description="Helical" evidence="1">
    <location>
        <begin position="149"/>
        <end position="173"/>
    </location>
</feature>
<feature type="transmembrane region" description="Helical" evidence="1">
    <location>
        <begin position="12"/>
        <end position="34"/>
    </location>
</feature>
<evidence type="ECO:0000313" key="2">
    <source>
        <dbReference type="EMBL" id="AZV28993.1"/>
    </source>
</evidence>
<keyword evidence="1" id="KW-0812">Transmembrane</keyword>
<reference evidence="2 3" key="1">
    <citation type="submission" date="2017-11" db="EMBL/GenBank/DDBJ databases">
        <title>Effect of PGPRs.</title>
        <authorList>
            <person name="Oliva R."/>
            <person name="Nong J."/>
            <person name="Roman V."/>
        </authorList>
    </citation>
    <scope>NUCLEOTIDE SEQUENCE [LARGE SCALE GENOMIC DNA]</scope>
    <source>
        <strain evidence="2">Inb918</strain>
    </source>
</reference>
<name>A0A3T0JZW6_PSESX</name>
<evidence type="ECO:0000313" key="3">
    <source>
        <dbReference type="Proteomes" id="UP000282760"/>
    </source>
</evidence>
<keyword evidence="1" id="KW-1133">Transmembrane helix</keyword>
<dbReference type="AlphaFoldDB" id="A0A3T0JZW6"/>
<protein>
    <submittedName>
        <fullName evidence="2">DUF2975 domain-containing protein</fullName>
    </submittedName>
</protein>
<gene>
    <name evidence="2" type="ORF">CT157_24185</name>
</gene>
<feature type="transmembrane region" description="Helical" evidence="1">
    <location>
        <begin position="118"/>
        <end position="137"/>
    </location>
</feature>
<organism evidence="2 3">
    <name type="scientific">Pseudomonas syringae</name>
    <dbReference type="NCBI Taxonomy" id="317"/>
    <lineage>
        <taxon>Bacteria</taxon>
        <taxon>Pseudomonadati</taxon>
        <taxon>Pseudomonadota</taxon>
        <taxon>Gammaproteobacteria</taxon>
        <taxon>Pseudomonadales</taxon>
        <taxon>Pseudomonadaceae</taxon>
        <taxon>Pseudomonas</taxon>
    </lineage>
</organism>
<accession>A0A3T0JZW6</accession>
<sequence length="186" mass="20726">MTTYGLVQFSRRMATVTLILIVVMLLLNAVIWVYPPLAEKESWGLGFALTERQLSQMADTATLFPWWQKLGGIVLSSIPLLALASGLNHLRRLFQSYARGEYFARETAEHLGKVGRAVAIWVLLDFLCEPMLSLWVTQNAPVGERLLTLSITAASFVALFLAACISIIARILAQASEVDRENRTFI</sequence>
<dbReference type="Proteomes" id="UP000282760">
    <property type="component" value="Chromosome"/>
</dbReference>
<evidence type="ECO:0000256" key="1">
    <source>
        <dbReference type="SAM" id="Phobius"/>
    </source>
</evidence>
<dbReference type="EMBL" id="CP024646">
    <property type="protein sequence ID" value="AZV28993.1"/>
    <property type="molecule type" value="Genomic_DNA"/>
</dbReference>
<keyword evidence="1" id="KW-0472">Membrane</keyword>